<dbReference type="InterPro" id="IPR036779">
    <property type="entry name" value="LysM_dom_sf"/>
</dbReference>
<keyword evidence="2" id="KW-1133">Transmembrane helix</keyword>
<feature type="region of interest" description="Disordered" evidence="1">
    <location>
        <begin position="36"/>
        <end position="56"/>
    </location>
</feature>
<dbReference type="AlphaFoldDB" id="A0A421BAG7"/>
<reference evidence="4 5" key="1">
    <citation type="submission" date="2018-10" db="EMBL/GenBank/DDBJ databases">
        <title>Genomic Encyclopedia of Archaeal and Bacterial Type Strains, Phase II (KMG-II): from individual species to whole genera.</title>
        <authorList>
            <person name="Goeker M."/>
        </authorList>
    </citation>
    <scope>NUCLEOTIDE SEQUENCE [LARGE SCALE GENOMIC DNA]</scope>
    <source>
        <strain evidence="4 5">DSM 45657</strain>
    </source>
</reference>
<feature type="transmembrane region" description="Helical" evidence="2">
    <location>
        <begin position="74"/>
        <end position="95"/>
    </location>
</feature>
<evidence type="ECO:0000313" key="5">
    <source>
        <dbReference type="Proteomes" id="UP000282454"/>
    </source>
</evidence>
<dbReference type="EMBL" id="RCDD01000001">
    <property type="protein sequence ID" value="RLK61552.1"/>
    <property type="molecule type" value="Genomic_DNA"/>
</dbReference>
<proteinExistence type="predicted"/>
<name>A0A421BAG7_9PSEU</name>
<evidence type="ECO:0000256" key="1">
    <source>
        <dbReference type="SAM" id="MobiDB-lite"/>
    </source>
</evidence>
<feature type="domain" description="LysM" evidence="3">
    <location>
        <begin position="110"/>
        <end position="159"/>
    </location>
</feature>
<organism evidence="4 5">
    <name type="scientific">Actinokineospora cianjurensis</name>
    <dbReference type="NCBI Taxonomy" id="585224"/>
    <lineage>
        <taxon>Bacteria</taxon>
        <taxon>Bacillati</taxon>
        <taxon>Actinomycetota</taxon>
        <taxon>Actinomycetes</taxon>
        <taxon>Pseudonocardiales</taxon>
        <taxon>Pseudonocardiaceae</taxon>
        <taxon>Actinokineospora</taxon>
    </lineage>
</organism>
<evidence type="ECO:0000259" key="3">
    <source>
        <dbReference type="SMART" id="SM00257"/>
    </source>
</evidence>
<evidence type="ECO:0000256" key="2">
    <source>
        <dbReference type="SAM" id="Phobius"/>
    </source>
</evidence>
<dbReference type="InterPro" id="IPR018392">
    <property type="entry name" value="LysM"/>
</dbReference>
<keyword evidence="2" id="KW-0472">Membrane</keyword>
<dbReference type="SMART" id="SM00257">
    <property type="entry name" value="LysM"/>
    <property type="match status" value="1"/>
</dbReference>
<evidence type="ECO:0000313" key="4">
    <source>
        <dbReference type="EMBL" id="RLK61552.1"/>
    </source>
</evidence>
<comment type="caution">
    <text evidence="4">The sequence shown here is derived from an EMBL/GenBank/DDBJ whole genome shotgun (WGS) entry which is preliminary data.</text>
</comment>
<protein>
    <submittedName>
        <fullName evidence="4">LysM domain-containing protein</fullName>
    </submittedName>
</protein>
<keyword evidence="2" id="KW-0812">Transmembrane</keyword>
<gene>
    <name evidence="4" type="ORF">CLV68_2093</name>
</gene>
<dbReference type="Gene3D" id="3.10.350.10">
    <property type="entry name" value="LysM domain"/>
    <property type="match status" value="1"/>
</dbReference>
<dbReference type="RefSeq" id="WP_121390183.1">
    <property type="nucleotide sequence ID" value="NZ_RCDD01000001.1"/>
</dbReference>
<accession>A0A421BAG7</accession>
<keyword evidence="5" id="KW-1185">Reference proteome</keyword>
<feature type="compositionally biased region" description="Basic residues" evidence="1">
    <location>
        <begin position="41"/>
        <end position="53"/>
    </location>
</feature>
<dbReference type="Pfam" id="PF01476">
    <property type="entry name" value="LysM"/>
    <property type="match status" value="1"/>
</dbReference>
<sequence length="162" mass="16560">MAALATSTTVEIETGSRAGKPRLTLVHGLPVRVPAPGRSVGKGRLRPPTRRRPVGAPHVVAAPDCGPRRAPMSLLVVLGLAALVAALVYGVGALANSVAVQSEVPSTTTVVRVAAGESLSDVAAKMAPDSDTTAVVERIRELNGLDDATVRPGQPLTVPVSR</sequence>
<dbReference type="Proteomes" id="UP000282454">
    <property type="component" value="Unassembled WGS sequence"/>
</dbReference>
<dbReference type="OrthoDB" id="3699712at2"/>